<keyword evidence="3" id="KW-0238">DNA-binding</keyword>
<dbReference type="InterPro" id="IPR002513">
    <property type="entry name" value="Tn3_Tnp_DDE_dom"/>
</dbReference>
<keyword evidence="7" id="KW-0614">Plasmid</keyword>
<reference evidence="7 8" key="1">
    <citation type="submission" date="2008-05" db="EMBL/GenBank/DDBJ databases">
        <title>Complete sequence of plasmid of Geobacter lovleyi SZ.</title>
        <authorList>
            <consortium name="US DOE Joint Genome Institute"/>
            <person name="Lucas S."/>
            <person name="Copeland A."/>
            <person name="Lapidus A."/>
            <person name="Glavina del Rio T."/>
            <person name="Dalin E."/>
            <person name="Tice H."/>
            <person name="Bruce D."/>
            <person name="Goodwin L."/>
            <person name="Pitluck S."/>
            <person name="Chertkov O."/>
            <person name="Meincke L."/>
            <person name="Brettin T."/>
            <person name="Detter J.C."/>
            <person name="Han C."/>
            <person name="Tapia R."/>
            <person name="Kuske C.R."/>
            <person name="Schmutz J."/>
            <person name="Larimer F."/>
            <person name="Land M."/>
            <person name="Hauser L."/>
            <person name="Kyrpides N."/>
            <person name="Mikhailova N."/>
            <person name="Sung Y."/>
            <person name="Fletcher K.E."/>
            <person name="Ritalahti K.M."/>
            <person name="Loeffler F.E."/>
            <person name="Richardson P."/>
        </authorList>
    </citation>
    <scope>NUCLEOTIDE SEQUENCE [LARGE SCALE GENOMIC DNA]</scope>
    <source>
        <strain evidence="8">ATCC BAA-1151 / DSM 17278 / SZ</strain>
        <plasmid evidence="8">Plasmid pGLOV01</plasmid>
    </source>
</reference>
<evidence type="ECO:0000259" key="5">
    <source>
        <dbReference type="Pfam" id="PF01526"/>
    </source>
</evidence>
<keyword evidence="8" id="KW-1185">Reference proteome</keyword>
<sequence>MKKVWDTDELATHWCLTFEDHHLLKNKLLKNHLGFSIQLKHFQYSGKFLHTHSDISTPPLEHVAEQLNVSVSDFESYDFNSRTGRRHCIEILNYLGIQRLTSTDKDAFSDWLRQEIFHQGTTISEAIELAYDWFKKQKVEYPTEAVLERLVRSAFYRYEQEFFNQIIRELRPSAKDKMDHCLENVERGIEFGRLKADPGRVGLESVLAEVEKLHFIQSLDLPQGLFQTCNIKALTHYYQRVSSESAWRVKEHPPEIRYALLGVFLFFRQREIIDGLIELFIQIVHRLTVKAERKLIKELLSDFRKVHGKSTLLFRIAEAALLNPEGRVKDVVYPVAGENVLQNLLKEFKSSGPGYRQQVHKIIRSSYGNHYRRMVPKILEALSFCSGNTQHRPVLEALEWIQHNRDNSQRFIPLDEGIPIDGVIRKQDQEVVLEEDAQGRERINRINYEICVLQALRDKLRCKEIWVMGADKFRNPDEDLPADFEDKREDYYLDLGHSTDSSEFIEKIQERMRSALTELDEGIPRNQKVRLLNRGKKNISITPFEAQEEPPSLTALKREIAGRWPMTSLLDVLKEADLRVGFTDHFKTVADREILDRQSLQRRLLLCLYGMGTNTGLKRVSGNRHGISYKELLHVRRRYVHKAALRNAIGQVANAIFSIRNADVWGEGSTSCASDSKKFGSWDQNLMTEWHIRYGGRGVMIYWHVEKKSTCIYSQLKRCSSSEVAAMIEGVLRHCTDMTIDRQYVDSHGQSEVAFAFCHLLGFDLLPRLKAIATQKLYRPDGDATEAFPNLERIMTRPINWELISQQYDEMVKYATALKQGTANPEAILRRFTRNNIQHPTYRALSELGKAVKTIFLCRYLGSEALRQEINEGLNVVENWNSANSFIFYGKGGEVATNRLEDQELSVLALHLLQICLVYVNTLMIQQVLTEPAWHSRMKQEDYRALSPLIYNHINPYGIFELDMDLRLPIELVA</sequence>
<protein>
    <submittedName>
        <fullName evidence="7">Transposase Tn3 family protein</fullName>
    </submittedName>
</protein>
<feature type="domain" description="Tn3 transposase DDE" evidence="5">
    <location>
        <begin position="571"/>
        <end position="960"/>
    </location>
</feature>
<organism evidence="7 8">
    <name type="scientific">Trichlorobacter lovleyi (strain ATCC BAA-1151 / DSM 17278 / SZ)</name>
    <name type="common">Geobacter lovleyi</name>
    <dbReference type="NCBI Taxonomy" id="398767"/>
    <lineage>
        <taxon>Bacteria</taxon>
        <taxon>Pseudomonadati</taxon>
        <taxon>Thermodesulfobacteriota</taxon>
        <taxon>Desulfuromonadia</taxon>
        <taxon>Geobacterales</taxon>
        <taxon>Geobacteraceae</taxon>
        <taxon>Trichlorobacter</taxon>
    </lineage>
</organism>
<dbReference type="HOGENOM" id="CLU_009098_11_0_7"/>
<dbReference type="Pfam" id="PF13700">
    <property type="entry name" value="DUF4158"/>
    <property type="match status" value="1"/>
</dbReference>
<dbReference type="Proteomes" id="UP000002420">
    <property type="component" value="Plasmid pGLOV01"/>
</dbReference>
<dbReference type="EMBL" id="CP001090">
    <property type="protein sequence ID" value="ACD97397.1"/>
    <property type="molecule type" value="Genomic_DNA"/>
</dbReference>
<gene>
    <name evidence="7" type="ordered locus">Glov_3698</name>
</gene>
<evidence type="ECO:0000256" key="3">
    <source>
        <dbReference type="ARBA" id="ARBA00023125"/>
    </source>
</evidence>
<dbReference type="GO" id="GO:0004803">
    <property type="term" value="F:transposase activity"/>
    <property type="evidence" value="ECO:0007669"/>
    <property type="project" value="InterPro"/>
</dbReference>
<dbReference type="Pfam" id="PF01526">
    <property type="entry name" value="DDE_Tnp_Tn3"/>
    <property type="match status" value="1"/>
</dbReference>
<evidence type="ECO:0000256" key="2">
    <source>
        <dbReference type="ARBA" id="ARBA00022578"/>
    </source>
</evidence>
<dbReference type="OrthoDB" id="5292689at2"/>
<evidence type="ECO:0000313" key="7">
    <source>
        <dbReference type="EMBL" id="ACD97397.1"/>
    </source>
</evidence>
<dbReference type="InterPro" id="IPR047653">
    <property type="entry name" value="Tn3-like_transpos"/>
</dbReference>
<keyword evidence="2" id="KW-0815">Transposition</keyword>
<dbReference type="RefSeq" id="WP_012471715.1">
    <property type="nucleotide sequence ID" value="NC_010815.1"/>
</dbReference>
<evidence type="ECO:0000256" key="1">
    <source>
        <dbReference type="ARBA" id="ARBA00009402"/>
    </source>
</evidence>
<geneLocation type="plasmid" evidence="7 8">
    <name>pGLOV01</name>
</geneLocation>
<dbReference type="InterPro" id="IPR025296">
    <property type="entry name" value="DUF4158"/>
</dbReference>
<keyword evidence="4" id="KW-0233">DNA recombination</keyword>
<dbReference type="NCBIfam" id="NF033527">
    <property type="entry name" value="transpos_Tn3"/>
    <property type="match status" value="1"/>
</dbReference>
<accession>B3EBW5</accession>
<evidence type="ECO:0000256" key="4">
    <source>
        <dbReference type="ARBA" id="ARBA00023172"/>
    </source>
</evidence>
<dbReference type="KEGG" id="glo:Glov_3698"/>
<proteinExistence type="inferred from homology"/>
<comment type="similarity">
    <text evidence="1">Belongs to the transposase 7 family.</text>
</comment>
<evidence type="ECO:0000259" key="6">
    <source>
        <dbReference type="Pfam" id="PF13700"/>
    </source>
</evidence>
<feature type="domain" description="DUF4158" evidence="6">
    <location>
        <begin position="6"/>
        <end position="154"/>
    </location>
</feature>
<dbReference type="eggNOG" id="COG4644">
    <property type="taxonomic scope" value="Bacteria"/>
</dbReference>
<dbReference type="GO" id="GO:0003677">
    <property type="term" value="F:DNA binding"/>
    <property type="evidence" value="ECO:0007669"/>
    <property type="project" value="UniProtKB-KW"/>
</dbReference>
<evidence type="ECO:0000313" key="8">
    <source>
        <dbReference type="Proteomes" id="UP000002420"/>
    </source>
</evidence>
<dbReference type="AlphaFoldDB" id="B3EBW5"/>
<dbReference type="GO" id="GO:0006313">
    <property type="term" value="P:DNA transposition"/>
    <property type="evidence" value="ECO:0007669"/>
    <property type="project" value="InterPro"/>
</dbReference>
<name>B3EBW5_TRIL1</name>